<evidence type="ECO:0000256" key="1">
    <source>
        <dbReference type="PROSITE-ProRule" id="PRU01005"/>
    </source>
</evidence>
<comment type="caution">
    <text evidence="4">The sequence shown here is derived from an EMBL/GenBank/DDBJ whole genome shotgun (WGS) entry which is preliminary data.</text>
</comment>
<feature type="signal peptide" evidence="2">
    <location>
        <begin position="1"/>
        <end position="17"/>
    </location>
</feature>
<dbReference type="PROSITE" id="PS51670">
    <property type="entry name" value="SHKT"/>
    <property type="match status" value="1"/>
</dbReference>
<accession>A0AAD5WKS1</accession>
<evidence type="ECO:0000313" key="4">
    <source>
        <dbReference type="EMBL" id="KAJ1373416.1"/>
    </source>
</evidence>
<evidence type="ECO:0000256" key="2">
    <source>
        <dbReference type="SAM" id="SignalP"/>
    </source>
</evidence>
<dbReference type="Pfam" id="PF01549">
    <property type="entry name" value="ShK"/>
    <property type="match status" value="1"/>
</dbReference>
<reference evidence="4" key="1">
    <citation type="submission" date="2021-06" db="EMBL/GenBank/DDBJ databases">
        <title>Parelaphostrongylus tenuis whole genome reference sequence.</title>
        <authorList>
            <person name="Garwood T.J."/>
            <person name="Larsen P.A."/>
            <person name="Fountain-Jones N.M."/>
            <person name="Garbe J.R."/>
            <person name="Macchietto M.G."/>
            <person name="Kania S.A."/>
            <person name="Gerhold R.W."/>
            <person name="Richards J.E."/>
            <person name="Wolf T.M."/>
        </authorList>
    </citation>
    <scope>NUCLEOTIDE SEQUENCE</scope>
    <source>
        <strain evidence="4">MNPRO001-30</strain>
        <tissue evidence="4">Meninges</tissue>
    </source>
</reference>
<proteinExistence type="predicted"/>
<feature type="chain" id="PRO_5042287247" description="ShKT domain-containing protein" evidence="2">
    <location>
        <begin position="18"/>
        <end position="119"/>
    </location>
</feature>
<feature type="domain" description="ShKT" evidence="3">
    <location>
        <begin position="22"/>
        <end position="57"/>
    </location>
</feature>
<keyword evidence="2" id="KW-0732">Signal</keyword>
<gene>
    <name evidence="4" type="ORF">KIN20_035807</name>
</gene>
<evidence type="ECO:0000313" key="5">
    <source>
        <dbReference type="Proteomes" id="UP001196413"/>
    </source>
</evidence>
<comment type="caution">
    <text evidence="1">Lacks conserved residue(s) required for the propagation of feature annotation.</text>
</comment>
<dbReference type="AlphaFoldDB" id="A0AAD5WKS1"/>
<keyword evidence="5" id="KW-1185">Reference proteome</keyword>
<dbReference type="Proteomes" id="UP001196413">
    <property type="component" value="Unassembled WGS sequence"/>
</dbReference>
<name>A0AAD5WKS1_PARTN</name>
<evidence type="ECO:0000259" key="3">
    <source>
        <dbReference type="PROSITE" id="PS51670"/>
    </source>
</evidence>
<dbReference type="EMBL" id="JAHQIW010007281">
    <property type="protein sequence ID" value="KAJ1373416.1"/>
    <property type="molecule type" value="Genomic_DNA"/>
</dbReference>
<sequence length="119" mass="13572">MQRILIIAFAPLYVVIGQNDGCRDLDSNCREWVVASARSCSATDYIVRSCRKSCGICGIPDKKYDVRRLPHNLSRSHFSSANGDPNTMARRFFPQFQNSHMAKKSISAFLMMHCKLKKR</sequence>
<protein>
    <recommendedName>
        <fullName evidence="3">ShKT domain-containing protein</fullName>
    </recommendedName>
</protein>
<dbReference type="InterPro" id="IPR003582">
    <property type="entry name" value="ShKT_dom"/>
</dbReference>
<dbReference type="SMART" id="SM00254">
    <property type="entry name" value="ShKT"/>
    <property type="match status" value="1"/>
</dbReference>
<organism evidence="4 5">
    <name type="scientific">Parelaphostrongylus tenuis</name>
    <name type="common">Meningeal worm</name>
    <dbReference type="NCBI Taxonomy" id="148309"/>
    <lineage>
        <taxon>Eukaryota</taxon>
        <taxon>Metazoa</taxon>
        <taxon>Ecdysozoa</taxon>
        <taxon>Nematoda</taxon>
        <taxon>Chromadorea</taxon>
        <taxon>Rhabditida</taxon>
        <taxon>Rhabditina</taxon>
        <taxon>Rhabditomorpha</taxon>
        <taxon>Strongyloidea</taxon>
        <taxon>Metastrongylidae</taxon>
        <taxon>Parelaphostrongylus</taxon>
    </lineage>
</organism>